<dbReference type="OrthoDB" id="301658at2759"/>
<evidence type="ECO:0000256" key="5">
    <source>
        <dbReference type="SAM" id="MobiDB-lite"/>
    </source>
</evidence>
<comment type="caution">
    <text evidence="8">The sequence shown here is derived from an EMBL/GenBank/DDBJ whole genome shotgun (WGS) entry which is preliminary data.</text>
</comment>
<proteinExistence type="predicted"/>
<gene>
    <name evidence="8" type="ORF">FGO68_gene17433</name>
</gene>
<dbReference type="Proteomes" id="UP000785679">
    <property type="component" value="Unassembled WGS sequence"/>
</dbReference>
<feature type="transmembrane region" description="Helical" evidence="6">
    <location>
        <begin position="76"/>
        <end position="97"/>
    </location>
</feature>
<evidence type="ECO:0000259" key="7">
    <source>
        <dbReference type="Pfam" id="PF04116"/>
    </source>
</evidence>
<dbReference type="GO" id="GO:0005506">
    <property type="term" value="F:iron ion binding"/>
    <property type="evidence" value="ECO:0007669"/>
    <property type="project" value="InterPro"/>
</dbReference>
<dbReference type="GO" id="GO:0016491">
    <property type="term" value="F:oxidoreductase activity"/>
    <property type="evidence" value="ECO:0007669"/>
    <property type="project" value="InterPro"/>
</dbReference>
<protein>
    <recommendedName>
        <fullName evidence="7">Fatty acid hydroxylase domain-containing protein</fullName>
    </recommendedName>
</protein>
<organism evidence="8 9">
    <name type="scientific">Halteria grandinella</name>
    <dbReference type="NCBI Taxonomy" id="5974"/>
    <lineage>
        <taxon>Eukaryota</taxon>
        <taxon>Sar</taxon>
        <taxon>Alveolata</taxon>
        <taxon>Ciliophora</taxon>
        <taxon>Intramacronucleata</taxon>
        <taxon>Spirotrichea</taxon>
        <taxon>Stichotrichia</taxon>
        <taxon>Sporadotrichida</taxon>
        <taxon>Halteriidae</taxon>
        <taxon>Halteria</taxon>
    </lineage>
</organism>
<dbReference type="EMBL" id="RRYP01032979">
    <property type="protein sequence ID" value="TNV70771.1"/>
    <property type="molecule type" value="Genomic_DNA"/>
</dbReference>
<feature type="transmembrane region" description="Helical" evidence="6">
    <location>
        <begin position="37"/>
        <end position="56"/>
    </location>
</feature>
<name>A0A8J8N9E4_HALGN</name>
<evidence type="ECO:0000256" key="6">
    <source>
        <dbReference type="SAM" id="Phobius"/>
    </source>
</evidence>
<dbReference type="Pfam" id="PF04116">
    <property type="entry name" value="FA_hydroxylase"/>
    <property type="match status" value="1"/>
</dbReference>
<evidence type="ECO:0000256" key="1">
    <source>
        <dbReference type="ARBA" id="ARBA00004370"/>
    </source>
</evidence>
<dbReference type="PANTHER" id="PTHR11863">
    <property type="entry name" value="STEROL DESATURASE"/>
    <property type="match status" value="1"/>
</dbReference>
<reference evidence="8" key="1">
    <citation type="submission" date="2019-06" db="EMBL/GenBank/DDBJ databases">
        <authorList>
            <person name="Zheng W."/>
        </authorList>
    </citation>
    <scope>NUCLEOTIDE SEQUENCE</scope>
    <source>
        <strain evidence="8">QDHG01</strain>
    </source>
</reference>
<dbReference type="GO" id="GO:0008610">
    <property type="term" value="P:lipid biosynthetic process"/>
    <property type="evidence" value="ECO:0007669"/>
    <property type="project" value="InterPro"/>
</dbReference>
<sequence length="259" mass="29991">MALPSLEKYKTQRDRPWPWNEDPEEWKILRRKTILQVGMNIAVISPLYMTFVMWMNNWETTVTFEVEDLPSAPKTLLLNFIWIILEDITFALVHRALHTPFLYKHIHKVHHTYSTTIALAGLYSHPIEHVFGNLVPLTIPAFILGKHLHFVTYVFILCRRLIASSIAHSGYNFPSEPSEMFPFKAYSAYHDFHHGNNINSNLGGGTILTDFVMGTNKEYFNYVYKQMERFPDITKPEGSTEGSSNENSPTRDQARLKSD</sequence>
<evidence type="ECO:0000256" key="3">
    <source>
        <dbReference type="ARBA" id="ARBA00022989"/>
    </source>
</evidence>
<keyword evidence="3 6" id="KW-1133">Transmembrane helix</keyword>
<evidence type="ECO:0000256" key="4">
    <source>
        <dbReference type="ARBA" id="ARBA00023136"/>
    </source>
</evidence>
<dbReference type="GO" id="GO:0016020">
    <property type="term" value="C:membrane"/>
    <property type="evidence" value="ECO:0007669"/>
    <property type="project" value="UniProtKB-SubCell"/>
</dbReference>
<comment type="subcellular location">
    <subcellularLocation>
        <location evidence="1">Membrane</location>
    </subcellularLocation>
</comment>
<feature type="compositionally biased region" description="Low complexity" evidence="5">
    <location>
        <begin position="236"/>
        <end position="250"/>
    </location>
</feature>
<dbReference type="AlphaFoldDB" id="A0A8J8N9E4"/>
<dbReference type="InterPro" id="IPR006694">
    <property type="entry name" value="Fatty_acid_hydroxylase"/>
</dbReference>
<evidence type="ECO:0000313" key="8">
    <source>
        <dbReference type="EMBL" id="TNV70771.1"/>
    </source>
</evidence>
<evidence type="ECO:0000256" key="2">
    <source>
        <dbReference type="ARBA" id="ARBA00022692"/>
    </source>
</evidence>
<keyword evidence="2 6" id="KW-0812">Transmembrane</keyword>
<dbReference type="InterPro" id="IPR050307">
    <property type="entry name" value="Sterol_Desaturase_Related"/>
</dbReference>
<accession>A0A8J8N9E4</accession>
<feature type="region of interest" description="Disordered" evidence="5">
    <location>
        <begin position="233"/>
        <end position="259"/>
    </location>
</feature>
<keyword evidence="4 6" id="KW-0472">Membrane</keyword>
<feature type="domain" description="Fatty acid hydroxylase" evidence="7">
    <location>
        <begin position="81"/>
        <end position="215"/>
    </location>
</feature>
<keyword evidence="9" id="KW-1185">Reference proteome</keyword>
<evidence type="ECO:0000313" key="9">
    <source>
        <dbReference type="Proteomes" id="UP000785679"/>
    </source>
</evidence>